<sequence>MKNEKIKEILKSKKGKVIISFCAVTVLAAAIIAAVAINVNLKPQKEIILKHGTLEENVITASDTAAESSNTSIDNTNSSSSTTTTKTDQSPGTQKDKSSDAPKDQSSDKQKNKSSGKTQDKSNDAPKNQSSGMSKDKSSGKTTNATKSNTSSANKKTSTVKLPTVNTSIPSNYMSSSDFYYFYICGKQFKLGQSLSVVLNGGFTTSNNKFKVVAPGESQPAMIFNKSISQTAFCGLTVKNTSNSPKKLIECTIVKAYQNDAYDSHFRTIYFDGMLTKNKLIAALGNPTKIETGSIESILYKNGNRELNFDYLSGKPIYFGISIE</sequence>
<evidence type="ECO:0000313" key="3">
    <source>
        <dbReference type="Proteomes" id="UP000032431"/>
    </source>
</evidence>
<dbReference type="PATRIC" id="fig|29343.3.peg.671"/>
<organism evidence="2 3">
    <name type="scientific">[Clostridium] cellulosi</name>
    <dbReference type="NCBI Taxonomy" id="29343"/>
    <lineage>
        <taxon>Bacteria</taxon>
        <taxon>Bacillati</taxon>
        <taxon>Bacillota</taxon>
        <taxon>Clostridia</taxon>
        <taxon>Eubacteriales</taxon>
        <taxon>Oscillospiraceae</taxon>
        <taxon>Oscillospiraceae incertae sedis</taxon>
    </lineage>
</organism>
<dbReference type="AlphaFoldDB" id="A0A078KMT3"/>
<name>A0A078KMT3_9FIRM</name>
<dbReference type="HOGENOM" id="CLU_857128_0_0_9"/>
<proteinExistence type="predicted"/>
<keyword evidence="3" id="KW-1185">Reference proteome</keyword>
<reference evidence="3" key="1">
    <citation type="submission" date="2014-07" db="EMBL/GenBank/DDBJ databases">
        <authorList>
            <person name="Wibberg D."/>
        </authorList>
    </citation>
    <scope>NUCLEOTIDE SEQUENCE [LARGE SCALE GENOMIC DNA]</scope>
    <source>
        <strain evidence="3">DG5</strain>
    </source>
</reference>
<evidence type="ECO:0000256" key="1">
    <source>
        <dbReference type="SAM" id="MobiDB-lite"/>
    </source>
</evidence>
<accession>A0A078KMT3</accession>
<feature type="compositionally biased region" description="Basic and acidic residues" evidence="1">
    <location>
        <begin position="94"/>
        <end position="111"/>
    </location>
</feature>
<feature type="compositionally biased region" description="Low complexity" evidence="1">
    <location>
        <begin position="140"/>
        <end position="160"/>
    </location>
</feature>
<gene>
    <name evidence="2" type="ORF">CCDG5_0643</name>
</gene>
<feature type="region of interest" description="Disordered" evidence="1">
    <location>
        <begin position="65"/>
        <end position="160"/>
    </location>
</feature>
<protein>
    <submittedName>
        <fullName evidence="2">Uncharacterized protein</fullName>
    </submittedName>
</protein>
<dbReference type="EMBL" id="LM995447">
    <property type="protein sequence ID" value="CDZ23773.1"/>
    <property type="molecule type" value="Genomic_DNA"/>
</dbReference>
<dbReference type="KEGG" id="ccel:CCDG5_0643"/>
<feature type="compositionally biased region" description="Low complexity" evidence="1">
    <location>
        <begin position="68"/>
        <end position="87"/>
    </location>
</feature>
<evidence type="ECO:0000313" key="2">
    <source>
        <dbReference type="EMBL" id="CDZ23773.1"/>
    </source>
</evidence>
<dbReference type="Proteomes" id="UP000032431">
    <property type="component" value="Chromosome I"/>
</dbReference>